<dbReference type="Proteomes" id="UP000242188">
    <property type="component" value="Unassembled WGS sequence"/>
</dbReference>
<evidence type="ECO:0000256" key="1">
    <source>
        <dbReference type="ARBA" id="ARBA00023015"/>
    </source>
</evidence>
<dbReference type="AlphaFoldDB" id="A0A210QD95"/>
<proteinExistence type="predicted"/>
<keyword evidence="5" id="KW-1185">Reference proteome</keyword>
<keyword evidence="3" id="KW-0675">Receptor</keyword>
<protein>
    <submittedName>
        <fullName evidence="4">Uncharacterized protein</fullName>
    </submittedName>
</protein>
<dbReference type="SUPFAM" id="SSF48508">
    <property type="entry name" value="Nuclear receptor ligand-binding domain"/>
    <property type="match status" value="1"/>
</dbReference>
<evidence type="ECO:0000313" key="4">
    <source>
        <dbReference type="EMBL" id="OWF46671.1"/>
    </source>
</evidence>
<accession>A0A210QD95</accession>
<comment type="caution">
    <text evidence="4">The sequence shown here is derived from an EMBL/GenBank/DDBJ whole genome shotgun (WGS) entry which is preliminary data.</text>
</comment>
<sequence>MHRSLSGPNVELKGTHTSLCLTKEAISKCSEAQVLLGKTIKISERIHQLKLQQTELALFASVILLSDSPLLEERERIRSIAGDVTQALQMELGHIRSEDNDIFLSFLALKEDLKQASEEFISNLKAGSYSLPEDVCDGLLLLKDIFDI</sequence>
<reference evidence="4 5" key="1">
    <citation type="journal article" date="2017" name="Nat. Ecol. Evol.">
        <title>Scallop genome provides insights into evolution of bilaterian karyotype and development.</title>
        <authorList>
            <person name="Wang S."/>
            <person name="Zhang J."/>
            <person name="Jiao W."/>
            <person name="Li J."/>
            <person name="Xun X."/>
            <person name="Sun Y."/>
            <person name="Guo X."/>
            <person name="Huan P."/>
            <person name="Dong B."/>
            <person name="Zhang L."/>
            <person name="Hu X."/>
            <person name="Sun X."/>
            <person name="Wang J."/>
            <person name="Zhao C."/>
            <person name="Wang Y."/>
            <person name="Wang D."/>
            <person name="Huang X."/>
            <person name="Wang R."/>
            <person name="Lv J."/>
            <person name="Li Y."/>
            <person name="Zhang Z."/>
            <person name="Liu B."/>
            <person name="Lu W."/>
            <person name="Hui Y."/>
            <person name="Liang J."/>
            <person name="Zhou Z."/>
            <person name="Hou R."/>
            <person name="Li X."/>
            <person name="Liu Y."/>
            <person name="Li H."/>
            <person name="Ning X."/>
            <person name="Lin Y."/>
            <person name="Zhao L."/>
            <person name="Xing Q."/>
            <person name="Dou J."/>
            <person name="Li Y."/>
            <person name="Mao J."/>
            <person name="Guo H."/>
            <person name="Dou H."/>
            <person name="Li T."/>
            <person name="Mu C."/>
            <person name="Jiang W."/>
            <person name="Fu Q."/>
            <person name="Fu X."/>
            <person name="Miao Y."/>
            <person name="Liu J."/>
            <person name="Yu Q."/>
            <person name="Li R."/>
            <person name="Liao H."/>
            <person name="Li X."/>
            <person name="Kong Y."/>
            <person name="Jiang Z."/>
            <person name="Chourrout D."/>
            <person name="Li R."/>
            <person name="Bao Z."/>
        </authorList>
    </citation>
    <scope>NUCLEOTIDE SEQUENCE [LARGE SCALE GENOMIC DNA]</scope>
    <source>
        <strain evidence="4 5">PY_sf001</strain>
    </source>
</reference>
<gene>
    <name evidence="4" type="ORF">KP79_PYT17693</name>
</gene>
<evidence type="ECO:0000256" key="3">
    <source>
        <dbReference type="ARBA" id="ARBA00023170"/>
    </source>
</evidence>
<keyword evidence="1" id="KW-0805">Transcription regulation</keyword>
<organism evidence="4 5">
    <name type="scientific">Mizuhopecten yessoensis</name>
    <name type="common">Japanese scallop</name>
    <name type="synonym">Patinopecten yessoensis</name>
    <dbReference type="NCBI Taxonomy" id="6573"/>
    <lineage>
        <taxon>Eukaryota</taxon>
        <taxon>Metazoa</taxon>
        <taxon>Spiralia</taxon>
        <taxon>Lophotrochozoa</taxon>
        <taxon>Mollusca</taxon>
        <taxon>Bivalvia</taxon>
        <taxon>Autobranchia</taxon>
        <taxon>Pteriomorphia</taxon>
        <taxon>Pectinida</taxon>
        <taxon>Pectinoidea</taxon>
        <taxon>Pectinidae</taxon>
        <taxon>Mizuhopecten</taxon>
    </lineage>
</organism>
<name>A0A210QD95_MIZYE</name>
<dbReference type="OrthoDB" id="5771769at2759"/>
<dbReference type="EMBL" id="NEDP02004108">
    <property type="protein sequence ID" value="OWF46671.1"/>
    <property type="molecule type" value="Genomic_DNA"/>
</dbReference>
<dbReference type="Gene3D" id="1.10.565.10">
    <property type="entry name" value="Retinoid X Receptor"/>
    <property type="match status" value="1"/>
</dbReference>
<evidence type="ECO:0000256" key="2">
    <source>
        <dbReference type="ARBA" id="ARBA00023163"/>
    </source>
</evidence>
<keyword evidence="2" id="KW-0804">Transcription</keyword>
<dbReference type="InterPro" id="IPR035500">
    <property type="entry name" value="NHR-like_dom_sf"/>
</dbReference>
<evidence type="ECO:0000313" key="5">
    <source>
        <dbReference type="Proteomes" id="UP000242188"/>
    </source>
</evidence>